<evidence type="ECO:0000313" key="11">
    <source>
        <dbReference type="Proteomes" id="UP001176883"/>
    </source>
</evidence>
<feature type="domain" description="TonB-dependent receptor plug" evidence="8">
    <location>
        <begin position="212"/>
        <end position="315"/>
    </location>
</feature>
<comment type="caution">
    <text evidence="10">The sequence shown here is derived from an EMBL/GenBank/DDBJ whole genome shotgun (WGS) entry which is preliminary data.</text>
</comment>
<dbReference type="Pfam" id="PF13715">
    <property type="entry name" value="CarbopepD_reg_2"/>
    <property type="match status" value="1"/>
</dbReference>
<comment type="similarity">
    <text evidence="7">Belongs to the TonB-dependent receptor family.</text>
</comment>
<evidence type="ECO:0000256" key="6">
    <source>
        <dbReference type="ARBA" id="ARBA00023237"/>
    </source>
</evidence>
<keyword evidence="6 7" id="KW-0998">Cell outer membrane</keyword>
<dbReference type="InterPro" id="IPR036942">
    <property type="entry name" value="Beta-barrel_TonB_sf"/>
</dbReference>
<evidence type="ECO:0000256" key="3">
    <source>
        <dbReference type="ARBA" id="ARBA00022452"/>
    </source>
</evidence>
<dbReference type="PANTHER" id="PTHR30069:SF42">
    <property type="entry name" value="FERRIC AEROBACTIN RECEPTOR"/>
    <property type="match status" value="1"/>
</dbReference>
<name>A0ABT8W561_9FLAO</name>
<keyword evidence="4 7" id="KW-0812">Transmembrane</keyword>
<keyword evidence="11" id="KW-1185">Reference proteome</keyword>
<keyword evidence="5 7" id="KW-0472">Membrane</keyword>
<keyword evidence="2 7" id="KW-0813">Transport</keyword>
<dbReference type="InterPro" id="IPR039426">
    <property type="entry name" value="TonB-dep_rcpt-like"/>
</dbReference>
<evidence type="ECO:0000259" key="9">
    <source>
        <dbReference type="Pfam" id="PF16344"/>
    </source>
</evidence>
<accession>A0ABT8W561</accession>
<dbReference type="PROSITE" id="PS52016">
    <property type="entry name" value="TONB_DEPENDENT_REC_3"/>
    <property type="match status" value="1"/>
</dbReference>
<dbReference type="PANTHER" id="PTHR30069">
    <property type="entry name" value="TONB-DEPENDENT OUTER MEMBRANE RECEPTOR"/>
    <property type="match status" value="1"/>
</dbReference>
<keyword evidence="10" id="KW-0675">Receptor</keyword>
<organism evidence="10 11">
    <name type="scientific">Flavivirga aquimarina</name>
    <dbReference type="NCBI Taxonomy" id="2027862"/>
    <lineage>
        <taxon>Bacteria</taxon>
        <taxon>Pseudomonadati</taxon>
        <taxon>Bacteroidota</taxon>
        <taxon>Flavobacteriia</taxon>
        <taxon>Flavobacteriales</taxon>
        <taxon>Flavobacteriaceae</taxon>
        <taxon>Flavivirga</taxon>
    </lineage>
</organism>
<evidence type="ECO:0000256" key="7">
    <source>
        <dbReference type="PROSITE-ProRule" id="PRU01360"/>
    </source>
</evidence>
<evidence type="ECO:0000256" key="5">
    <source>
        <dbReference type="ARBA" id="ARBA00023136"/>
    </source>
</evidence>
<evidence type="ECO:0000256" key="4">
    <source>
        <dbReference type="ARBA" id="ARBA00022692"/>
    </source>
</evidence>
<dbReference type="CDD" id="cd01347">
    <property type="entry name" value="ligand_gated_channel"/>
    <property type="match status" value="1"/>
</dbReference>
<dbReference type="RefSeq" id="WP_303275921.1">
    <property type="nucleotide sequence ID" value="NZ_JAUOEK010000013.1"/>
</dbReference>
<feature type="domain" description="Protein FecR C-terminal" evidence="9">
    <location>
        <begin position="40"/>
        <end position="108"/>
    </location>
</feature>
<dbReference type="Gene3D" id="3.55.50.30">
    <property type="match status" value="1"/>
</dbReference>
<dbReference type="EMBL" id="JAUOEK010000013">
    <property type="protein sequence ID" value="MDO5968238.1"/>
    <property type="molecule type" value="Genomic_DNA"/>
</dbReference>
<evidence type="ECO:0000313" key="10">
    <source>
        <dbReference type="EMBL" id="MDO5968238.1"/>
    </source>
</evidence>
<dbReference type="Gene3D" id="2.40.170.20">
    <property type="entry name" value="TonB-dependent receptor, beta-barrel domain"/>
    <property type="match status" value="1"/>
</dbReference>
<evidence type="ECO:0000256" key="1">
    <source>
        <dbReference type="ARBA" id="ARBA00004571"/>
    </source>
</evidence>
<sequence length="845" mass="93127">MKFNTFCIPSKGILIPIFLLCFNVYTLFAQTSILDKEIAITFEKETLADALTKLERMANCSFSYAPNALSDNRKISKDYSETTLREILNELLVAYQIYYAVRGNTILIQTDTKKGQVTGKTGTFNGDVLPFVSVVLKGTSFGASSDEEGNYSFYAPEGEYIIVSSSIGFGVVEKDITITKNNITIIDFELAQTSENLDEVIVTESRIPENISEVPSTVIIISGKTLNQQAAIDDNLPDILSLTVPGLSPSEESQNAFSTKLRGRDPLMLIDGIPQTSPLRDGSRDLRTISTGILERIEVINGATATYGNGATGGVINYITQQPLKQNGKKFSMDVNGNFNLANTDDTFGYSISPTFFSKTNGLDIILSARYKKTGVLRSADSEVISPLYGLGETQSSNIFGKIGYTIAKDHRIEFMGNSFYSRQDSKYINENGVFGEKPAIGILGDSDIRGGTPKNINLYLKYSGTNVFLNTDINANWYYNGSENIFEGYNKILATNQGLRFNFKTDIPVNQSSHLSFLYGLDLLEDFTVQENLDGSLVTPEIDLKSIAPFAQAKLVLGSGIVLKGGIRYENMQVDISELLFEGNIIDKNSFDDNALVFNAGLKYNKLKTFQPFVSFSQGFTIGDIGLDLRNGLSVNDFIVEPGITNNYELGFMGKTGILKYEVAGYYSTSEKGVRFVETSPQVYESRIQPQNIYGIEAILSAPITEKISLMASVGYVDGEEDSDNDGEFESKLYNAIVPPLKLTGTLNYRFSAKWNALLQIFHVGSRDVFSTDDIGKYGKNPITGYTLVDLFSSYRLDNITFKLGVDNLFNADYFPVNSEIRGSGPYYQKGSGMTLNLGFVLSI</sequence>
<protein>
    <submittedName>
        <fullName evidence="10">TonB-dependent receptor</fullName>
    </submittedName>
</protein>
<dbReference type="InterPro" id="IPR008969">
    <property type="entry name" value="CarboxyPept-like_regulatory"/>
</dbReference>
<comment type="subcellular location">
    <subcellularLocation>
        <location evidence="1 7">Cell outer membrane</location>
        <topology evidence="1 7">Multi-pass membrane protein</topology>
    </subcellularLocation>
</comment>
<dbReference type="InterPro" id="IPR032508">
    <property type="entry name" value="FecR_C"/>
</dbReference>
<dbReference type="Pfam" id="PF07715">
    <property type="entry name" value="Plug"/>
    <property type="match status" value="1"/>
</dbReference>
<dbReference type="InterPro" id="IPR012910">
    <property type="entry name" value="Plug_dom"/>
</dbReference>
<keyword evidence="3 7" id="KW-1134">Transmembrane beta strand</keyword>
<gene>
    <name evidence="10" type="ORF">Q4Q35_00310</name>
</gene>
<evidence type="ECO:0000259" key="8">
    <source>
        <dbReference type="Pfam" id="PF07715"/>
    </source>
</evidence>
<dbReference type="Gene3D" id="2.170.130.10">
    <property type="entry name" value="TonB-dependent receptor, plug domain"/>
    <property type="match status" value="1"/>
</dbReference>
<dbReference type="SUPFAM" id="SSF56935">
    <property type="entry name" value="Porins"/>
    <property type="match status" value="1"/>
</dbReference>
<dbReference type="Proteomes" id="UP001176883">
    <property type="component" value="Unassembled WGS sequence"/>
</dbReference>
<dbReference type="Pfam" id="PF16344">
    <property type="entry name" value="FecR_C"/>
    <property type="match status" value="1"/>
</dbReference>
<dbReference type="Gene3D" id="2.60.40.1120">
    <property type="entry name" value="Carboxypeptidase-like, regulatory domain"/>
    <property type="match status" value="1"/>
</dbReference>
<reference evidence="10" key="1">
    <citation type="submission" date="2023-07" db="EMBL/GenBank/DDBJ databases">
        <title>Two novel species in the genus Flavivirga.</title>
        <authorList>
            <person name="Kwon K."/>
        </authorList>
    </citation>
    <scope>NUCLEOTIDE SEQUENCE</scope>
    <source>
        <strain evidence="10">KCTC 52353</strain>
    </source>
</reference>
<proteinExistence type="inferred from homology"/>
<dbReference type="InterPro" id="IPR037066">
    <property type="entry name" value="Plug_dom_sf"/>
</dbReference>
<dbReference type="SUPFAM" id="SSF49464">
    <property type="entry name" value="Carboxypeptidase regulatory domain-like"/>
    <property type="match status" value="1"/>
</dbReference>
<evidence type="ECO:0000256" key="2">
    <source>
        <dbReference type="ARBA" id="ARBA00022448"/>
    </source>
</evidence>